<gene>
    <name evidence="2" type="ORF">K7B10_33965</name>
</gene>
<dbReference type="RefSeq" id="WP_229342739.1">
    <property type="nucleotide sequence ID" value="NZ_JAINUL010000001.1"/>
</dbReference>
<dbReference type="Proteomes" id="UP001520654">
    <property type="component" value="Unassembled WGS sequence"/>
</dbReference>
<dbReference type="InterPro" id="IPR029058">
    <property type="entry name" value="AB_hydrolase_fold"/>
</dbReference>
<comment type="caution">
    <text evidence="2">The sequence shown here is derived from an EMBL/GenBank/DDBJ whole genome shotgun (WGS) entry which is preliminary data.</text>
</comment>
<dbReference type="InterPro" id="IPR050266">
    <property type="entry name" value="AB_hydrolase_sf"/>
</dbReference>
<organism evidence="2 3">
    <name type="scientific">Streptomyces flavotricini</name>
    <dbReference type="NCBI Taxonomy" id="66888"/>
    <lineage>
        <taxon>Bacteria</taxon>
        <taxon>Bacillati</taxon>
        <taxon>Actinomycetota</taxon>
        <taxon>Actinomycetes</taxon>
        <taxon>Kitasatosporales</taxon>
        <taxon>Streptomycetaceae</taxon>
        <taxon>Streptomyces</taxon>
    </lineage>
</organism>
<dbReference type="EMBL" id="JAINUL010000001">
    <property type="protein sequence ID" value="MCC0099700.1"/>
    <property type="molecule type" value="Genomic_DNA"/>
</dbReference>
<reference evidence="2 3" key="1">
    <citation type="submission" date="2021-08" db="EMBL/GenBank/DDBJ databases">
        <title>Genomic Architecture of Streptomyces flavotricini NGL1 and Streptomyces erythrochromogenes HMS4 With Differential Plant Beneficial attributes and laccase production capabilities.</title>
        <authorList>
            <person name="Salwan R."/>
            <person name="Kaur R."/>
            <person name="Sharma V."/>
        </authorList>
    </citation>
    <scope>NUCLEOTIDE SEQUENCE [LARGE SCALE GENOMIC DNA]</scope>
    <source>
        <strain evidence="2 3">NGL1</strain>
    </source>
</reference>
<dbReference type="PANTHER" id="PTHR43798">
    <property type="entry name" value="MONOACYLGLYCEROL LIPASE"/>
    <property type="match status" value="1"/>
</dbReference>
<protein>
    <submittedName>
        <fullName evidence="2">Alpha/beta hydrolase</fullName>
    </submittedName>
</protein>
<feature type="domain" description="AB hydrolase-1" evidence="1">
    <location>
        <begin position="22"/>
        <end position="155"/>
    </location>
</feature>
<evidence type="ECO:0000259" key="1">
    <source>
        <dbReference type="Pfam" id="PF00561"/>
    </source>
</evidence>
<keyword evidence="3" id="KW-1185">Reference proteome</keyword>
<dbReference type="GO" id="GO:0016787">
    <property type="term" value="F:hydrolase activity"/>
    <property type="evidence" value="ECO:0007669"/>
    <property type="project" value="UniProtKB-KW"/>
</dbReference>
<dbReference type="Gene3D" id="3.40.50.1820">
    <property type="entry name" value="alpha/beta hydrolase"/>
    <property type="match status" value="1"/>
</dbReference>
<accession>A0ABS8EEW9</accession>
<evidence type="ECO:0000313" key="2">
    <source>
        <dbReference type="EMBL" id="MCC0099700.1"/>
    </source>
</evidence>
<keyword evidence="2" id="KW-0378">Hydrolase</keyword>
<dbReference type="Pfam" id="PF00561">
    <property type="entry name" value="Abhydrolase_1"/>
    <property type="match status" value="1"/>
</dbReference>
<dbReference type="PANTHER" id="PTHR43798:SF33">
    <property type="entry name" value="HYDROLASE, PUTATIVE (AFU_ORTHOLOGUE AFUA_2G14860)-RELATED"/>
    <property type="match status" value="1"/>
</dbReference>
<dbReference type="InterPro" id="IPR000073">
    <property type="entry name" value="AB_hydrolase_1"/>
</dbReference>
<evidence type="ECO:0000313" key="3">
    <source>
        <dbReference type="Proteomes" id="UP001520654"/>
    </source>
</evidence>
<sequence>MSIFTAHDGTELAYHVRGEGEPLVCLPGGAMRASAYLGDLGGLTAGRRLVLLDLRGTGDSAVPADESTYRVDRQVADVEALRIHLGLERMDVLAHSAAGNLAQLYAAAHPDRLRRLALITPTCWAVGLDSTPERRLEVVRKRAGGEPYDTAIAAYERILCILEAGGTPTPAHWRETMPLAYGRWDDEVRAHVDASGREKNAAAGAVFAGPGAFDPPATRAALRRVAGEVLVLAGELDSNPTAGLAAELAGLFPRGVADVQPGGAHFPWLDDPRWFATRVERFLATGA</sequence>
<name>A0ABS8EEW9_9ACTN</name>
<proteinExistence type="predicted"/>
<dbReference type="SUPFAM" id="SSF53474">
    <property type="entry name" value="alpha/beta-Hydrolases"/>
    <property type="match status" value="1"/>
</dbReference>